<accession>A0A381TCU3</accession>
<feature type="non-terminal residue" evidence="1">
    <location>
        <position position="24"/>
    </location>
</feature>
<evidence type="ECO:0000313" key="1">
    <source>
        <dbReference type="EMBL" id="SVA13321.1"/>
    </source>
</evidence>
<sequence length="24" mass="2497">VACHLVKHVVFALACSSKDAVTVV</sequence>
<name>A0A381TCU3_9ZZZZ</name>
<dbReference type="EMBL" id="UINC01004302">
    <property type="protein sequence ID" value="SVA13321.1"/>
    <property type="molecule type" value="Genomic_DNA"/>
</dbReference>
<feature type="non-terminal residue" evidence="1">
    <location>
        <position position="1"/>
    </location>
</feature>
<dbReference type="AlphaFoldDB" id="A0A381TCU3"/>
<gene>
    <name evidence="1" type="ORF">METZ01_LOCUS66175</name>
</gene>
<organism evidence="1">
    <name type="scientific">marine metagenome</name>
    <dbReference type="NCBI Taxonomy" id="408172"/>
    <lineage>
        <taxon>unclassified sequences</taxon>
        <taxon>metagenomes</taxon>
        <taxon>ecological metagenomes</taxon>
    </lineage>
</organism>
<protein>
    <submittedName>
        <fullName evidence="1">Uncharacterized protein</fullName>
    </submittedName>
</protein>
<reference evidence="1" key="1">
    <citation type="submission" date="2018-05" db="EMBL/GenBank/DDBJ databases">
        <authorList>
            <person name="Lanie J.A."/>
            <person name="Ng W.-L."/>
            <person name="Kazmierczak K.M."/>
            <person name="Andrzejewski T.M."/>
            <person name="Davidsen T.M."/>
            <person name="Wayne K.J."/>
            <person name="Tettelin H."/>
            <person name="Glass J.I."/>
            <person name="Rusch D."/>
            <person name="Podicherti R."/>
            <person name="Tsui H.-C.T."/>
            <person name="Winkler M.E."/>
        </authorList>
    </citation>
    <scope>NUCLEOTIDE SEQUENCE</scope>
</reference>
<proteinExistence type="predicted"/>